<dbReference type="EMBL" id="FQUQ01000003">
    <property type="protein sequence ID" value="SHF69638.1"/>
    <property type="molecule type" value="Genomic_DNA"/>
</dbReference>
<evidence type="ECO:0000259" key="2">
    <source>
        <dbReference type="Pfam" id="PF04773"/>
    </source>
</evidence>
<dbReference type="InterPro" id="IPR012373">
    <property type="entry name" value="Ferrdict_sens_TM"/>
</dbReference>
<dbReference type="PANTHER" id="PTHR30273">
    <property type="entry name" value="PERIPLASMIC SIGNAL SENSOR AND SIGMA FACTOR ACTIVATOR FECR-RELATED"/>
    <property type="match status" value="1"/>
</dbReference>
<reference evidence="5" key="1">
    <citation type="submission" date="2016-11" db="EMBL/GenBank/DDBJ databases">
        <authorList>
            <person name="Varghese N."/>
            <person name="Submissions S."/>
        </authorList>
    </citation>
    <scope>NUCLEOTIDE SEQUENCE [LARGE SCALE GENOMIC DNA]</scope>
    <source>
        <strain evidence="5">DSM 16990</strain>
    </source>
</reference>
<dbReference type="GO" id="GO:0016989">
    <property type="term" value="F:sigma factor antagonist activity"/>
    <property type="evidence" value="ECO:0007669"/>
    <property type="project" value="TreeGrafter"/>
</dbReference>
<dbReference type="STRING" id="288992.SAMN04488522_103357"/>
<dbReference type="Gene3D" id="2.60.120.1440">
    <property type="match status" value="1"/>
</dbReference>
<feature type="domain" description="FecR protein" evidence="2">
    <location>
        <begin position="171"/>
        <end position="267"/>
    </location>
</feature>
<keyword evidence="1" id="KW-0812">Transmembrane</keyword>
<dbReference type="InterPro" id="IPR006860">
    <property type="entry name" value="FecR"/>
</dbReference>
<feature type="domain" description="Protein FecR C-terminal" evidence="3">
    <location>
        <begin position="307"/>
        <end position="375"/>
    </location>
</feature>
<evidence type="ECO:0000313" key="4">
    <source>
        <dbReference type="EMBL" id="SHF69638.1"/>
    </source>
</evidence>
<keyword evidence="5" id="KW-1185">Reference proteome</keyword>
<keyword evidence="1" id="KW-0472">Membrane</keyword>
<dbReference type="Gene3D" id="3.55.50.30">
    <property type="match status" value="1"/>
</dbReference>
<dbReference type="Pfam" id="PF16344">
    <property type="entry name" value="FecR_C"/>
    <property type="match status" value="1"/>
</dbReference>
<evidence type="ECO:0000313" key="5">
    <source>
        <dbReference type="Proteomes" id="UP000184287"/>
    </source>
</evidence>
<dbReference type="AlphaFoldDB" id="A0A1M5DRI5"/>
<sequence length="377" mass="41840">MNKDGILLLLKKYEEGNCTPEEEAIIESWYNQQARKNNINPIQEDLSETKDLMWEMIGQQLPAPKRMSIAYWRIAAAAVILMVVGAGFYFYTSNHNQEFPQELKLSQANDIAPGGNKAYLVLADGKRIALTDAKNGTLAQQSGITITKKADGQLIYTISEQKSGNPSGFNTIETPNGGQYQVSLPDGTTVWLNAASSLKYPVSFANTNQRKVELNGEAYFEVAKDKTKPFRVMSKGQEVEVLGTHFNVNSYANEQAVRTTLFEGSVKVSNSGDQKILKPGQQSAAQNAGLTVAAANLQEVLAWKNGYFDFNDEEIQSVMRKISRWYNVDIEFNGRITAERFNGGISRYKNISQVLSLLSSTGAVHFKVEGRRIIVMP</sequence>
<dbReference type="PANTHER" id="PTHR30273:SF2">
    <property type="entry name" value="PROTEIN FECR"/>
    <property type="match status" value="1"/>
</dbReference>
<dbReference type="InterPro" id="IPR032508">
    <property type="entry name" value="FecR_C"/>
</dbReference>
<dbReference type="PIRSF" id="PIRSF018266">
    <property type="entry name" value="FecR"/>
    <property type="match status" value="1"/>
</dbReference>
<gene>
    <name evidence="4" type="ORF">SAMN04488522_103357</name>
</gene>
<dbReference type="Proteomes" id="UP000184287">
    <property type="component" value="Unassembled WGS sequence"/>
</dbReference>
<dbReference type="FunFam" id="2.60.120.1440:FF:000001">
    <property type="entry name" value="Putative anti-sigma factor"/>
    <property type="match status" value="1"/>
</dbReference>
<dbReference type="RefSeq" id="WP_073232161.1">
    <property type="nucleotide sequence ID" value="NZ_FQUQ01000003.1"/>
</dbReference>
<proteinExistence type="predicted"/>
<evidence type="ECO:0000256" key="1">
    <source>
        <dbReference type="SAM" id="Phobius"/>
    </source>
</evidence>
<protein>
    <submittedName>
        <fullName evidence="4">FecR family protein</fullName>
    </submittedName>
</protein>
<accession>A0A1M5DRI5</accession>
<evidence type="ECO:0000259" key="3">
    <source>
        <dbReference type="Pfam" id="PF16344"/>
    </source>
</evidence>
<keyword evidence="1" id="KW-1133">Transmembrane helix</keyword>
<name>A0A1M5DRI5_9SPHI</name>
<feature type="transmembrane region" description="Helical" evidence="1">
    <location>
        <begin position="70"/>
        <end position="91"/>
    </location>
</feature>
<dbReference type="Pfam" id="PF04773">
    <property type="entry name" value="FecR"/>
    <property type="match status" value="1"/>
</dbReference>
<organism evidence="4 5">
    <name type="scientific">Pedobacter caeni</name>
    <dbReference type="NCBI Taxonomy" id="288992"/>
    <lineage>
        <taxon>Bacteria</taxon>
        <taxon>Pseudomonadati</taxon>
        <taxon>Bacteroidota</taxon>
        <taxon>Sphingobacteriia</taxon>
        <taxon>Sphingobacteriales</taxon>
        <taxon>Sphingobacteriaceae</taxon>
        <taxon>Pedobacter</taxon>
    </lineage>
</organism>
<dbReference type="OrthoDB" id="1099963at2"/>